<dbReference type="Pfam" id="PF04234">
    <property type="entry name" value="CopC"/>
    <property type="match status" value="1"/>
</dbReference>
<name>A0A455T5Z7_9CHLR</name>
<protein>
    <recommendedName>
        <fullName evidence="14">Copper resistance protein CopC</fullName>
    </recommendedName>
</protein>
<evidence type="ECO:0000313" key="13">
    <source>
        <dbReference type="EMBL" id="BBH92974.1"/>
    </source>
</evidence>
<keyword evidence="5" id="KW-0732">Signal</keyword>
<dbReference type="Pfam" id="PF05425">
    <property type="entry name" value="CopD"/>
    <property type="match status" value="1"/>
</dbReference>
<dbReference type="EMBL" id="AP019377">
    <property type="protein sequence ID" value="BBH92974.1"/>
    <property type="molecule type" value="Genomic_DNA"/>
</dbReference>
<feature type="transmembrane region" description="Helical" evidence="10">
    <location>
        <begin position="273"/>
        <end position="294"/>
    </location>
</feature>
<dbReference type="PANTHER" id="PTHR34820:SF4">
    <property type="entry name" value="INNER MEMBRANE PROTEIN YEBZ"/>
    <property type="match status" value="1"/>
</dbReference>
<dbReference type="AlphaFoldDB" id="A0A455T5Z7"/>
<organism evidence="13">
    <name type="scientific">Thermogemmatispora argillosa</name>
    <dbReference type="NCBI Taxonomy" id="2045280"/>
    <lineage>
        <taxon>Bacteria</taxon>
        <taxon>Bacillati</taxon>
        <taxon>Chloroflexota</taxon>
        <taxon>Ktedonobacteria</taxon>
        <taxon>Thermogemmatisporales</taxon>
        <taxon>Thermogemmatisporaceae</taxon>
        <taxon>Thermogemmatispora</taxon>
    </lineage>
</organism>
<accession>A0A455T5Z7</accession>
<feature type="region of interest" description="Disordered" evidence="9">
    <location>
        <begin position="643"/>
        <end position="663"/>
    </location>
</feature>
<evidence type="ECO:0000256" key="10">
    <source>
        <dbReference type="SAM" id="Phobius"/>
    </source>
</evidence>
<feature type="domain" description="Copper resistance protein D" evidence="12">
    <location>
        <begin position="387"/>
        <end position="501"/>
    </location>
</feature>
<dbReference type="GO" id="GO:0005507">
    <property type="term" value="F:copper ion binding"/>
    <property type="evidence" value="ECO:0007669"/>
    <property type="project" value="InterPro"/>
</dbReference>
<keyword evidence="2" id="KW-1003">Cell membrane</keyword>
<evidence type="ECO:0000259" key="12">
    <source>
        <dbReference type="Pfam" id="PF05425"/>
    </source>
</evidence>
<dbReference type="Gene3D" id="2.60.40.1220">
    <property type="match status" value="1"/>
</dbReference>
<feature type="transmembrane region" description="Helical" evidence="10">
    <location>
        <begin position="315"/>
        <end position="335"/>
    </location>
</feature>
<evidence type="ECO:0008006" key="14">
    <source>
        <dbReference type="Google" id="ProtNLM"/>
    </source>
</evidence>
<sequence length="663" mass="71619">MRNRSRDPGSLIFPGSPILRRLALCWGALCLLVLGVALATRAAQAAALRPLHAQYDHSIPAANARLPADQAPQQVKVWFTERIEAAFSELQVWNQKRQRVDLHNSRTVPGDPYALVVDLSPHLPAGAYTVVFHNVSAEDGHEVTGSFSFVVGAGPLPANTDALLNQFAPTSANLTIWSVGVRWLNILALSALPGLPLFLLLVWRPSVRQVRKQVGPELASAERLVQGLSRTYLLTVLLALSLGWLAFWGYQGWVFSNLAPWQLLSNAHSLADIARSRFGTIWLCRLGLLLIAWAGWRLLWHRPPRGWRRSWSDSLLLGLAVLLMVTEVLNSHAAASRQALLLLPLDLLHLAASAAWIGTLLALIVMLPPALGRLVPGTGDRTRLLAAVVEHFTRLALPAILLLALAGGLEALRLLPSLAALLTSDYGRALLGKSLVFALLLLLGAVNGFVLGPRLRRLARQPERDRGAASFAAGRLQRLFVRAVRWEGALALLLLIIVGVLTSLSPPPPANLITTGSGRGPVLYQGRMGDLSYSLIINPGQVGINTFAVDLRDSQGRPLRLGPGASVFLRCTMTDMVMGLQEVPLTPVASVPGRYSTVSSAISMGGHWRLTLIVRRLGFEDVEATFDLSIAAPAPPASARLLLAPSDDWPEPGSSRAAKSMAR</sequence>
<dbReference type="GO" id="GO:0046688">
    <property type="term" value="P:response to copper ion"/>
    <property type="evidence" value="ECO:0007669"/>
    <property type="project" value="InterPro"/>
</dbReference>
<dbReference type="InterPro" id="IPR032694">
    <property type="entry name" value="CopC/D"/>
</dbReference>
<feature type="transmembrane region" description="Helical" evidence="10">
    <location>
        <begin position="392"/>
        <end position="415"/>
    </location>
</feature>
<keyword evidence="3 10" id="KW-0812">Transmembrane</keyword>
<feature type="domain" description="CopC" evidence="11">
    <location>
        <begin position="52"/>
        <end position="151"/>
    </location>
</feature>
<evidence type="ECO:0000256" key="6">
    <source>
        <dbReference type="ARBA" id="ARBA00022989"/>
    </source>
</evidence>
<dbReference type="GO" id="GO:0005886">
    <property type="term" value="C:plasma membrane"/>
    <property type="evidence" value="ECO:0007669"/>
    <property type="project" value="UniProtKB-SubCell"/>
</dbReference>
<dbReference type="GO" id="GO:0042597">
    <property type="term" value="C:periplasmic space"/>
    <property type="evidence" value="ECO:0007669"/>
    <property type="project" value="InterPro"/>
</dbReference>
<keyword evidence="8 10" id="KW-0472">Membrane</keyword>
<feature type="transmembrane region" description="Helical" evidence="10">
    <location>
        <begin position="484"/>
        <end position="504"/>
    </location>
</feature>
<evidence type="ECO:0000256" key="2">
    <source>
        <dbReference type="ARBA" id="ARBA00022475"/>
    </source>
</evidence>
<dbReference type="GO" id="GO:0006825">
    <property type="term" value="P:copper ion transport"/>
    <property type="evidence" value="ECO:0007669"/>
    <property type="project" value="InterPro"/>
</dbReference>
<evidence type="ECO:0000256" key="1">
    <source>
        <dbReference type="ARBA" id="ARBA00004651"/>
    </source>
</evidence>
<evidence type="ECO:0000256" key="4">
    <source>
        <dbReference type="ARBA" id="ARBA00022723"/>
    </source>
</evidence>
<evidence type="ECO:0000256" key="9">
    <source>
        <dbReference type="SAM" id="MobiDB-lite"/>
    </source>
</evidence>
<dbReference type="InterPro" id="IPR014755">
    <property type="entry name" value="Cu-Rt/internalin_Ig-like"/>
</dbReference>
<evidence type="ECO:0000256" key="3">
    <source>
        <dbReference type="ARBA" id="ARBA00022692"/>
    </source>
</evidence>
<dbReference type="InterPro" id="IPR008457">
    <property type="entry name" value="Cu-R_CopD_dom"/>
</dbReference>
<comment type="subcellular location">
    <subcellularLocation>
        <location evidence="1">Cell membrane</location>
        <topology evidence="1">Multi-pass membrane protein</topology>
    </subcellularLocation>
</comment>
<feature type="transmembrane region" description="Helical" evidence="10">
    <location>
        <begin position="347"/>
        <end position="371"/>
    </location>
</feature>
<gene>
    <name evidence="13" type="ORF">KTA_11730</name>
</gene>
<dbReference type="SUPFAM" id="SSF81296">
    <property type="entry name" value="E set domains"/>
    <property type="match status" value="1"/>
</dbReference>
<proteinExistence type="predicted"/>
<feature type="transmembrane region" description="Helical" evidence="10">
    <location>
        <begin position="435"/>
        <end position="452"/>
    </location>
</feature>
<keyword evidence="4" id="KW-0479">Metal-binding</keyword>
<reference evidence="13" key="1">
    <citation type="submission" date="2018-12" db="EMBL/GenBank/DDBJ databases">
        <title>Novel natural products biosynthetic potential of the class Ktedonobacteria.</title>
        <authorList>
            <person name="Zheng Y."/>
            <person name="Saitou A."/>
            <person name="Wang C.M."/>
            <person name="Toyoda A."/>
            <person name="Minakuchi Y."/>
            <person name="Sekiguchi Y."/>
            <person name="Ueda K."/>
            <person name="Takano H."/>
            <person name="Sakai Y."/>
            <person name="Yokota A."/>
            <person name="Yabe S."/>
        </authorList>
    </citation>
    <scope>NUCLEOTIDE SEQUENCE</scope>
    <source>
        <strain evidence="13">A3-2</strain>
    </source>
</reference>
<evidence type="ECO:0000256" key="8">
    <source>
        <dbReference type="ARBA" id="ARBA00023136"/>
    </source>
</evidence>
<feature type="transmembrane region" description="Helical" evidence="10">
    <location>
        <begin position="232"/>
        <end position="253"/>
    </location>
</feature>
<feature type="transmembrane region" description="Helical" evidence="10">
    <location>
        <begin position="183"/>
        <end position="203"/>
    </location>
</feature>
<evidence type="ECO:0000256" key="7">
    <source>
        <dbReference type="ARBA" id="ARBA00023008"/>
    </source>
</evidence>
<keyword evidence="7" id="KW-0186">Copper</keyword>
<dbReference type="InterPro" id="IPR014756">
    <property type="entry name" value="Ig_E-set"/>
</dbReference>
<dbReference type="PANTHER" id="PTHR34820">
    <property type="entry name" value="INNER MEMBRANE PROTEIN YEBZ"/>
    <property type="match status" value="1"/>
</dbReference>
<keyword evidence="6 10" id="KW-1133">Transmembrane helix</keyword>
<evidence type="ECO:0000259" key="11">
    <source>
        <dbReference type="Pfam" id="PF04234"/>
    </source>
</evidence>
<evidence type="ECO:0000256" key="5">
    <source>
        <dbReference type="ARBA" id="ARBA00022729"/>
    </source>
</evidence>
<dbReference type="InterPro" id="IPR007348">
    <property type="entry name" value="CopC_dom"/>
</dbReference>